<protein>
    <submittedName>
        <fullName evidence="2">Mitochondrial glycoprotein</fullName>
    </submittedName>
</protein>
<dbReference type="EMBL" id="JAAIUW010000005">
    <property type="protein sequence ID" value="KAF7831030.1"/>
    <property type="molecule type" value="Genomic_DNA"/>
</dbReference>
<dbReference type="PANTHER" id="PTHR10826:SF41">
    <property type="entry name" value="MITOCHONDRIAL GLYCOPROTEIN FAMILY PROTEIN"/>
    <property type="match status" value="1"/>
</dbReference>
<keyword evidence="3" id="KW-1185">Reference proteome</keyword>
<dbReference type="AlphaFoldDB" id="A0A834TYS0"/>
<accession>A0A834TYS0</accession>
<dbReference type="Gene3D" id="3.10.280.10">
    <property type="entry name" value="Mitochondrial glycoprotein"/>
    <property type="match status" value="1"/>
</dbReference>
<dbReference type="InterPro" id="IPR036561">
    <property type="entry name" value="MAM33_sf"/>
</dbReference>
<dbReference type="PANTHER" id="PTHR10826">
    <property type="entry name" value="COMPLEMENT COMPONENT 1"/>
    <property type="match status" value="1"/>
</dbReference>
<dbReference type="OrthoDB" id="278212at2759"/>
<proteinExistence type="predicted"/>
<evidence type="ECO:0000256" key="1">
    <source>
        <dbReference type="SAM" id="MobiDB-lite"/>
    </source>
</evidence>
<name>A0A834TYS0_9FABA</name>
<dbReference type="GO" id="GO:0005759">
    <property type="term" value="C:mitochondrial matrix"/>
    <property type="evidence" value="ECO:0007669"/>
    <property type="project" value="InterPro"/>
</dbReference>
<feature type="region of interest" description="Disordered" evidence="1">
    <location>
        <begin position="127"/>
        <end position="153"/>
    </location>
</feature>
<organism evidence="2 3">
    <name type="scientific">Senna tora</name>
    <dbReference type="NCBI Taxonomy" id="362788"/>
    <lineage>
        <taxon>Eukaryota</taxon>
        <taxon>Viridiplantae</taxon>
        <taxon>Streptophyta</taxon>
        <taxon>Embryophyta</taxon>
        <taxon>Tracheophyta</taxon>
        <taxon>Spermatophyta</taxon>
        <taxon>Magnoliopsida</taxon>
        <taxon>eudicotyledons</taxon>
        <taxon>Gunneridae</taxon>
        <taxon>Pentapetalae</taxon>
        <taxon>rosids</taxon>
        <taxon>fabids</taxon>
        <taxon>Fabales</taxon>
        <taxon>Fabaceae</taxon>
        <taxon>Caesalpinioideae</taxon>
        <taxon>Cassia clade</taxon>
        <taxon>Senna</taxon>
    </lineage>
</organism>
<dbReference type="FunFam" id="3.10.280.10:FF:000002">
    <property type="entry name" value="Mitochondrial glycoprotein family protein"/>
    <property type="match status" value="1"/>
</dbReference>
<dbReference type="InterPro" id="IPR003428">
    <property type="entry name" value="MAM33"/>
</dbReference>
<dbReference type="Proteomes" id="UP000634136">
    <property type="component" value="Unassembled WGS sequence"/>
</dbReference>
<sequence>MAFSSLLRKSASSLRPLADHLLKTPRNFHPLLCTAINHATHSRTPSLNPFVPTSHFSSAQPKKFPSDESLLRALESEIRCAEEADDHNRVEHIPSDFPFEITDTPGQQTITLQRKYQDENIKVEVHMPDLVTGENEDDRDDDNESERASQSSIPLVVSVSKNGGPSLEFTCMAYPEEIAIDSLIVKNPENTEDQIAYEGPDFQDLDENLQKAFQKYLEIRGIKPRTTNFLHEYMINKDSKEYVVWMKKLMRFIED</sequence>
<dbReference type="SUPFAM" id="SSF54529">
    <property type="entry name" value="Mitochondrial glycoprotein MAM33-like"/>
    <property type="match status" value="1"/>
</dbReference>
<feature type="compositionally biased region" description="Acidic residues" evidence="1">
    <location>
        <begin position="134"/>
        <end position="144"/>
    </location>
</feature>
<dbReference type="Pfam" id="PF02330">
    <property type="entry name" value="MAM33"/>
    <property type="match status" value="1"/>
</dbReference>
<gene>
    <name evidence="2" type="ORF">G2W53_013363</name>
</gene>
<reference evidence="2" key="1">
    <citation type="submission" date="2020-09" db="EMBL/GenBank/DDBJ databases">
        <title>Genome-Enabled Discovery of Anthraquinone Biosynthesis in Senna tora.</title>
        <authorList>
            <person name="Kang S.-H."/>
            <person name="Pandey R.P."/>
            <person name="Lee C.-M."/>
            <person name="Sim J.-S."/>
            <person name="Jeong J.-T."/>
            <person name="Choi B.-S."/>
            <person name="Jung M."/>
            <person name="Ginzburg D."/>
            <person name="Zhao K."/>
            <person name="Won S.Y."/>
            <person name="Oh T.-J."/>
            <person name="Yu Y."/>
            <person name="Kim N.-H."/>
            <person name="Lee O.R."/>
            <person name="Lee T.-H."/>
            <person name="Bashyal P."/>
            <person name="Kim T.-S."/>
            <person name="Lee W.-H."/>
            <person name="Kawkins C."/>
            <person name="Kim C.-K."/>
            <person name="Kim J.S."/>
            <person name="Ahn B.O."/>
            <person name="Rhee S.Y."/>
            <person name="Sohng J.K."/>
        </authorList>
    </citation>
    <scope>NUCLEOTIDE SEQUENCE</scope>
    <source>
        <tissue evidence="2">Leaf</tissue>
    </source>
</reference>
<comment type="caution">
    <text evidence="2">The sequence shown here is derived from an EMBL/GenBank/DDBJ whole genome shotgun (WGS) entry which is preliminary data.</text>
</comment>
<evidence type="ECO:0000313" key="2">
    <source>
        <dbReference type="EMBL" id="KAF7831030.1"/>
    </source>
</evidence>
<evidence type="ECO:0000313" key="3">
    <source>
        <dbReference type="Proteomes" id="UP000634136"/>
    </source>
</evidence>